<feature type="domain" description="Methyl-accepting transducer" evidence="5">
    <location>
        <begin position="298"/>
        <end position="541"/>
    </location>
</feature>
<evidence type="ECO:0000313" key="7">
    <source>
        <dbReference type="EMBL" id="OQW53767.1"/>
    </source>
</evidence>
<dbReference type="InterPro" id="IPR003660">
    <property type="entry name" value="HAMP_dom"/>
</dbReference>
<evidence type="ECO:0000256" key="1">
    <source>
        <dbReference type="ARBA" id="ARBA00023224"/>
    </source>
</evidence>
<evidence type="ECO:0000256" key="2">
    <source>
        <dbReference type="ARBA" id="ARBA00029447"/>
    </source>
</evidence>
<evidence type="ECO:0000256" key="3">
    <source>
        <dbReference type="PROSITE-ProRule" id="PRU00284"/>
    </source>
</evidence>
<gene>
    <name evidence="7" type="ORF">A4S15_14460</name>
</gene>
<dbReference type="Pfam" id="PF00672">
    <property type="entry name" value="HAMP"/>
    <property type="match status" value="1"/>
</dbReference>
<dbReference type="GO" id="GO:0007165">
    <property type="term" value="P:signal transduction"/>
    <property type="evidence" value="ECO:0007669"/>
    <property type="project" value="UniProtKB-KW"/>
</dbReference>
<dbReference type="PANTHER" id="PTHR32089">
    <property type="entry name" value="METHYL-ACCEPTING CHEMOTAXIS PROTEIN MCPB"/>
    <property type="match status" value="1"/>
</dbReference>
<reference evidence="7 8" key="1">
    <citation type="journal article" date="2017" name="Water Res.">
        <title>Comammox in drinking water systems.</title>
        <authorList>
            <person name="Wang Y."/>
            <person name="Ma L."/>
            <person name="Mao Y."/>
            <person name="Jiang X."/>
            <person name="Xia Y."/>
            <person name="Yu K."/>
            <person name="Li B."/>
            <person name="Zhang T."/>
        </authorList>
    </citation>
    <scope>NUCLEOTIDE SEQUENCE [LARGE SCALE GENOMIC DNA]</scope>
    <source>
        <strain evidence="7">SG_bin8</strain>
    </source>
</reference>
<dbReference type="GO" id="GO:0004888">
    <property type="term" value="F:transmembrane signaling receptor activity"/>
    <property type="evidence" value="ECO:0007669"/>
    <property type="project" value="InterPro"/>
</dbReference>
<feature type="transmembrane region" description="Helical" evidence="4">
    <location>
        <begin position="189"/>
        <end position="212"/>
    </location>
</feature>
<evidence type="ECO:0000256" key="4">
    <source>
        <dbReference type="SAM" id="Phobius"/>
    </source>
</evidence>
<dbReference type="CDD" id="cd06225">
    <property type="entry name" value="HAMP"/>
    <property type="match status" value="1"/>
</dbReference>
<accession>A0A1W9I2F7</accession>
<evidence type="ECO:0000259" key="5">
    <source>
        <dbReference type="PROSITE" id="PS50111"/>
    </source>
</evidence>
<evidence type="ECO:0000313" key="8">
    <source>
        <dbReference type="Proteomes" id="UP000192872"/>
    </source>
</evidence>
<comment type="similarity">
    <text evidence="2">Belongs to the methyl-accepting chemotaxis (MCP) protein family.</text>
</comment>
<dbReference type="InterPro" id="IPR004089">
    <property type="entry name" value="MCPsignal_dom"/>
</dbReference>
<dbReference type="PRINTS" id="PR00260">
    <property type="entry name" value="CHEMTRNSDUCR"/>
</dbReference>
<dbReference type="Proteomes" id="UP000192872">
    <property type="component" value="Unassembled WGS sequence"/>
</dbReference>
<keyword evidence="4" id="KW-0812">Transmembrane</keyword>
<evidence type="ECO:0000259" key="6">
    <source>
        <dbReference type="PROSITE" id="PS50885"/>
    </source>
</evidence>
<dbReference type="PROSITE" id="PS50885">
    <property type="entry name" value="HAMP"/>
    <property type="match status" value="1"/>
</dbReference>
<dbReference type="SUPFAM" id="SSF58104">
    <property type="entry name" value="Methyl-accepting chemotaxis protein (MCP) signaling domain"/>
    <property type="match status" value="1"/>
</dbReference>
<dbReference type="PANTHER" id="PTHR32089:SF112">
    <property type="entry name" value="LYSOZYME-LIKE PROTEIN-RELATED"/>
    <property type="match status" value="1"/>
</dbReference>
<keyword evidence="4" id="KW-0472">Membrane</keyword>
<dbReference type="RefSeq" id="WP_376803735.1">
    <property type="nucleotide sequence ID" value="NZ_LWDL01000006.1"/>
</dbReference>
<proteinExistence type="inferred from homology"/>
<dbReference type="InterPro" id="IPR004090">
    <property type="entry name" value="Chemotax_Me-accpt_rcpt"/>
</dbReference>
<dbReference type="GO" id="GO:0016020">
    <property type="term" value="C:membrane"/>
    <property type="evidence" value="ECO:0007669"/>
    <property type="project" value="InterPro"/>
</dbReference>
<protein>
    <recommendedName>
        <fullName evidence="9">Chemotaxis protein</fullName>
    </recommendedName>
</protein>
<dbReference type="EMBL" id="LWDL01000006">
    <property type="protein sequence ID" value="OQW53767.1"/>
    <property type="molecule type" value="Genomic_DNA"/>
</dbReference>
<dbReference type="AlphaFoldDB" id="A0A1W9I2F7"/>
<name>A0A1W9I2F7_9HYPH</name>
<dbReference type="InterPro" id="IPR024478">
    <property type="entry name" value="HlyB_4HB_MCP"/>
</dbReference>
<dbReference type="Gene3D" id="1.10.287.950">
    <property type="entry name" value="Methyl-accepting chemotaxis protein"/>
    <property type="match status" value="1"/>
</dbReference>
<dbReference type="Pfam" id="PF12729">
    <property type="entry name" value="4HB_MCP_1"/>
    <property type="match status" value="1"/>
</dbReference>
<dbReference type="PROSITE" id="PS50111">
    <property type="entry name" value="CHEMOTAXIS_TRANSDUC_2"/>
    <property type="match status" value="1"/>
</dbReference>
<organism evidence="7 8">
    <name type="scientific">Candidatus Raskinella chloraquaticus</name>
    <dbReference type="NCBI Taxonomy" id="1951219"/>
    <lineage>
        <taxon>Bacteria</taxon>
        <taxon>Pseudomonadati</taxon>
        <taxon>Pseudomonadota</taxon>
        <taxon>Alphaproteobacteria</taxon>
        <taxon>Hyphomicrobiales</taxon>
        <taxon>Phreatobacteraceae</taxon>
        <taxon>Candidatus Raskinella</taxon>
    </lineage>
</organism>
<dbReference type="STRING" id="1827387.A4S15_14460"/>
<dbReference type="SMART" id="SM00304">
    <property type="entry name" value="HAMP"/>
    <property type="match status" value="1"/>
</dbReference>
<keyword evidence="4" id="KW-1133">Transmembrane helix</keyword>
<dbReference type="Gene3D" id="1.10.8.500">
    <property type="entry name" value="HAMP domain in histidine kinase"/>
    <property type="match status" value="1"/>
</dbReference>
<feature type="domain" description="HAMP" evidence="6">
    <location>
        <begin position="212"/>
        <end position="265"/>
    </location>
</feature>
<dbReference type="GO" id="GO:0006935">
    <property type="term" value="P:chemotaxis"/>
    <property type="evidence" value="ECO:0007669"/>
    <property type="project" value="InterPro"/>
</dbReference>
<comment type="caution">
    <text evidence="7">The sequence shown here is derived from an EMBL/GenBank/DDBJ whole genome shotgun (WGS) entry which is preliminary data.</text>
</comment>
<evidence type="ECO:0008006" key="9">
    <source>
        <dbReference type="Google" id="ProtNLM"/>
    </source>
</evidence>
<sequence>MPSLKNISLTPKLLSMLLLMAALSGALGVFATISLNSVSTAFEASLQDARRSNLAADSAKHMLAYFRGVEFLPLELTEDARKKIENDLKHELSELNKNLNELEPILIVEQDKQDMAKVRAALKKYADIEKRTTELSRKGDLDGGTKVALEGAPLAEDMRAAFEGIDERNQARLIKAAADTRGNVEYGKLLMLVIGAVGGLAIIGSAAAMIIFGVSKPMVGIVGAMGKIAEGKLDTDIPSLGRRDEVGRIATALQVFKQSMIDSRENVTRQMAEQAAKEHRARALEDLVRGFEDRIGKVVSSVSSAASQLEQTARSMTATSEETSQQASTVAAASEEATQNVHTVAAATEELTSSIAEIGQRVNESNSMIQRAVDQAKATDGQVQFLSQAAQPIGNVVNLINDIAGQTNLLALNATIEAARAGEAGKGFAVVASEVKQLATQTSKATEEISGQIAAIQSATQSAIGAIKDITSTIDQVSGIATAIAAAINQQAAATQEIARNVSHAAQGTVEVSENIGSVSVSAQQTGAGASQVLTAAGSLNGNGQALKSEVDNFLKAVRAA</sequence>
<dbReference type="SMART" id="SM00283">
    <property type="entry name" value="MA"/>
    <property type="match status" value="1"/>
</dbReference>
<dbReference type="Pfam" id="PF00015">
    <property type="entry name" value="MCPsignal"/>
    <property type="match status" value="1"/>
</dbReference>
<keyword evidence="1 3" id="KW-0807">Transducer</keyword>